<comment type="caution">
    <text evidence="2">The sequence shown here is derived from an EMBL/GenBank/DDBJ whole genome shotgun (WGS) entry which is preliminary data.</text>
</comment>
<dbReference type="PANTHER" id="PTHR43798">
    <property type="entry name" value="MONOACYLGLYCEROL LIPASE"/>
    <property type="match status" value="1"/>
</dbReference>
<evidence type="ECO:0000259" key="1">
    <source>
        <dbReference type="Pfam" id="PF12146"/>
    </source>
</evidence>
<dbReference type="Proteomes" id="UP000295504">
    <property type="component" value="Unassembled WGS sequence"/>
</dbReference>
<dbReference type="PRINTS" id="PR00111">
    <property type="entry name" value="ABHYDROLASE"/>
</dbReference>
<dbReference type="InterPro" id="IPR022742">
    <property type="entry name" value="Hydrolase_4"/>
</dbReference>
<proteinExistence type="predicted"/>
<evidence type="ECO:0000313" key="3">
    <source>
        <dbReference type="Proteomes" id="UP000295504"/>
    </source>
</evidence>
<protein>
    <submittedName>
        <fullName evidence="2">Pimeloyl-ACP methyl ester carboxylesterase</fullName>
    </submittedName>
</protein>
<dbReference type="SUPFAM" id="SSF53474">
    <property type="entry name" value="alpha/beta-Hydrolases"/>
    <property type="match status" value="1"/>
</dbReference>
<gene>
    <name evidence="2" type="ORF">EDD79_102012</name>
</gene>
<dbReference type="InterPro" id="IPR029058">
    <property type="entry name" value="AB_hydrolase_fold"/>
</dbReference>
<dbReference type="EMBL" id="SLYC01000020">
    <property type="protein sequence ID" value="TCQ01956.1"/>
    <property type="molecule type" value="Genomic_DNA"/>
</dbReference>
<keyword evidence="3" id="KW-1185">Reference proteome</keyword>
<dbReference type="OrthoDB" id="9775557at2"/>
<dbReference type="RefSeq" id="WP_132848638.1">
    <property type="nucleotide sequence ID" value="NZ_CP058648.1"/>
</dbReference>
<feature type="domain" description="Serine aminopeptidase S33" evidence="1">
    <location>
        <begin position="22"/>
        <end position="237"/>
    </location>
</feature>
<dbReference type="InterPro" id="IPR050266">
    <property type="entry name" value="AB_hydrolase_sf"/>
</dbReference>
<dbReference type="Gene3D" id="3.40.50.1820">
    <property type="entry name" value="alpha/beta hydrolase"/>
    <property type="match status" value="1"/>
</dbReference>
<organism evidence="2 3">
    <name type="scientific">Serpentinicella alkaliphila</name>
    <dbReference type="NCBI Taxonomy" id="1734049"/>
    <lineage>
        <taxon>Bacteria</taxon>
        <taxon>Bacillati</taxon>
        <taxon>Bacillota</taxon>
        <taxon>Clostridia</taxon>
        <taxon>Peptostreptococcales</taxon>
        <taxon>Natronincolaceae</taxon>
        <taxon>Serpentinicella</taxon>
    </lineage>
</organism>
<dbReference type="InterPro" id="IPR000073">
    <property type="entry name" value="AB_hydrolase_1"/>
</dbReference>
<evidence type="ECO:0000313" key="2">
    <source>
        <dbReference type="EMBL" id="TCQ01956.1"/>
    </source>
</evidence>
<sequence length="259" mass="29632">MPIFYRNDTMLFYEVTGEGHPIIFTHGASWDHKQWVKQVNFFKKDYKVVSWDVRGHGQSSLPKGPINPDDFILDLIALMNHLSIKKAILCGLSMGGHISLRTAIEIPYRVKGLILIGTPCSNSISLNQKLFIQINSLSSKFLPMKTNAFILAKMLSKQNPSTFAYVYNTFSKMPKENWHRIWSAVTRMESKDELHKVKCPTLLLIGDHDIITNFQQPLLYTKISNTELRIILNAHHCTNLDNPNAVNQFTLEFIDSLKV</sequence>
<reference evidence="2 3" key="1">
    <citation type="submission" date="2019-03" db="EMBL/GenBank/DDBJ databases">
        <title>Genomic Encyclopedia of Type Strains, Phase IV (KMG-IV): sequencing the most valuable type-strain genomes for metagenomic binning, comparative biology and taxonomic classification.</title>
        <authorList>
            <person name="Goeker M."/>
        </authorList>
    </citation>
    <scope>NUCLEOTIDE SEQUENCE [LARGE SCALE GENOMIC DNA]</scope>
    <source>
        <strain evidence="2 3">DSM 100013</strain>
    </source>
</reference>
<dbReference type="AlphaFoldDB" id="A0A4R2TGW1"/>
<name>A0A4R2TGW1_9FIRM</name>
<dbReference type="Pfam" id="PF12146">
    <property type="entry name" value="Hydrolase_4"/>
    <property type="match status" value="1"/>
</dbReference>
<accession>A0A4R2TGW1</accession>